<gene>
    <name evidence="1" type="ORF">CLF_104498</name>
</gene>
<name>G7YNV6_CLOSI</name>
<dbReference type="AlphaFoldDB" id="G7YNV6"/>
<keyword evidence="2" id="KW-1185">Reference proteome</keyword>
<evidence type="ECO:0000313" key="1">
    <source>
        <dbReference type="EMBL" id="GAA54637.1"/>
    </source>
</evidence>
<proteinExistence type="predicted"/>
<evidence type="ECO:0000313" key="2">
    <source>
        <dbReference type="Proteomes" id="UP000008909"/>
    </source>
</evidence>
<accession>G7YNV6</accession>
<sequence>MCFAYQRIARLAEFIFPNPVLKENSRDGESTIRQRSMKARTSEHRLISAAFLDGYSEMRTLFDCPNKRQSLSDAIREEFETWPVILGHINKEWSRIVHAIHDIIDHIKIEQHRQKHWVSGRTMRPPQVTLRRRDNQSYQTAEHSVVKNQVCQEGPKLLIYQLGYQHESRIKCRRLRSYFASYGKPSEKHAHSVHSTHCIWRNHQQQREIP</sequence>
<dbReference type="EMBL" id="DF143909">
    <property type="protein sequence ID" value="GAA54637.1"/>
    <property type="molecule type" value="Genomic_DNA"/>
</dbReference>
<dbReference type="Proteomes" id="UP000008909">
    <property type="component" value="Unassembled WGS sequence"/>
</dbReference>
<reference evidence="1" key="1">
    <citation type="journal article" date="2011" name="Genome Biol.">
        <title>The draft genome of the carcinogenic human liver fluke Clonorchis sinensis.</title>
        <authorList>
            <person name="Wang X."/>
            <person name="Chen W."/>
            <person name="Huang Y."/>
            <person name="Sun J."/>
            <person name="Men J."/>
            <person name="Liu H."/>
            <person name="Luo F."/>
            <person name="Guo L."/>
            <person name="Lv X."/>
            <person name="Deng C."/>
            <person name="Zhou C."/>
            <person name="Fan Y."/>
            <person name="Li X."/>
            <person name="Huang L."/>
            <person name="Hu Y."/>
            <person name="Liang C."/>
            <person name="Hu X."/>
            <person name="Xu J."/>
            <person name="Yu X."/>
        </authorList>
    </citation>
    <scope>NUCLEOTIDE SEQUENCE [LARGE SCALE GENOMIC DNA]</scope>
    <source>
        <strain evidence="1">Henan</strain>
    </source>
</reference>
<organism evidence="1 2">
    <name type="scientific">Clonorchis sinensis</name>
    <name type="common">Chinese liver fluke</name>
    <dbReference type="NCBI Taxonomy" id="79923"/>
    <lineage>
        <taxon>Eukaryota</taxon>
        <taxon>Metazoa</taxon>
        <taxon>Spiralia</taxon>
        <taxon>Lophotrochozoa</taxon>
        <taxon>Platyhelminthes</taxon>
        <taxon>Trematoda</taxon>
        <taxon>Digenea</taxon>
        <taxon>Opisthorchiida</taxon>
        <taxon>Opisthorchiata</taxon>
        <taxon>Opisthorchiidae</taxon>
        <taxon>Clonorchis</taxon>
    </lineage>
</organism>
<reference key="2">
    <citation type="submission" date="2011-10" db="EMBL/GenBank/DDBJ databases">
        <title>The genome and transcriptome sequence of Clonorchis sinensis provide insights into the carcinogenic liver fluke.</title>
        <authorList>
            <person name="Wang X."/>
            <person name="Huang Y."/>
            <person name="Chen W."/>
            <person name="Liu H."/>
            <person name="Guo L."/>
            <person name="Chen Y."/>
            <person name="Luo F."/>
            <person name="Zhou W."/>
            <person name="Sun J."/>
            <person name="Mao Q."/>
            <person name="Liang P."/>
            <person name="Zhou C."/>
            <person name="Tian Y."/>
            <person name="Men J."/>
            <person name="Lv X."/>
            <person name="Huang L."/>
            <person name="Zhou J."/>
            <person name="Hu Y."/>
            <person name="Li R."/>
            <person name="Zhang F."/>
            <person name="Lei H."/>
            <person name="Li X."/>
            <person name="Hu X."/>
            <person name="Liang C."/>
            <person name="Xu J."/>
            <person name="Wu Z."/>
            <person name="Yu X."/>
        </authorList>
    </citation>
    <scope>NUCLEOTIDE SEQUENCE</scope>
    <source>
        <strain>Henan</strain>
    </source>
</reference>
<protein>
    <submittedName>
        <fullName evidence="1">Uncharacterized protein</fullName>
    </submittedName>
</protein>